<evidence type="ECO:0000259" key="19">
    <source>
        <dbReference type="Pfam" id="PF07715"/>
    </source>
</evidence>
<evidence type="ECO:0000256" key="1">
    <source>
        <dbReference type="ARBA" id="ARBA00004571"/>
    </source>
</evidence>
<evidence type="ECO:0000313" key="21">
    <source>
        <dbReference type="Proteomes" id="UP000637769"/>
    </source>
</evidence>
<dbReference type="Gene3D" id="2.40.170.20">
    <property type="entry name" value="TonB-dependent receptor, beta-barrel domain"/>
    <property type="match status" value="1"/>
</dbReference>
<feature type="domain" description="TonB-dependent receptor plug" evidence="19">
    <location>
        <begin position="58"/>
        <end position="159"/>
    </location>
</feature>
<dbReference type="InterPro" id="IPR039426">
    <property type="entry name" value="TonB-dep_rcpt-like"/>
</dbReference>
<keyword evidence="3 14" id="KW-0813">Transport</keyword>
<evidence type="ECO:0000256" key="11">
    <source>
        <dbReference type="ARBA" id="ARBA00023136"/>
    </source>
</evidence>
<protein>
    <submittedName>
        <fullName evidence="20">TonB-dependent receptor</fullName>
    </submittedName>
</protein>
<dbReference type="InterPro" id="IPR037066">
    <property type="entry name" value="Plug_dom_sf"/>
</dbReference>
<comment type="subcellular location">
    <subcellularLocation>
        <location evidence="1 14">Cell outer membrane</location>
        <topology evidence="1 14">Multi-pass membrane protein</topology>
    </subcellularLocation>
</comment>
<gene>
    <name evidence="20" type="ORF">GCM10007207_26100</name>
</gene>
<evidence type="ECO:0000256" key="4">
    <source>
        <dbReference type="ARBA" id="ARBA00022452"/>
    </source>
</evidence>
<evidence type="ECO:0000256" key="9">
    <source>
        <dbReference type="ARBA" id="ARBA00023065"/>
    </source>
</evidence>
<keyword evidence="21" id="KW-1185">Reference proteome</keyword>
<evidence type="ECO:0000313" key="20">
    <source>
        <dbReference type="EMBL" id="GGC39367.1"/>
    </source>
</evidence>
<keyword evidence="9" id="KW-0406">Ion transport</keyword>
<keyword evidence="6 14" id="KW-0812">Transmembrane</keyword>
<evidence type="ECO:0000256" key="8">
    <source>
        <dbReference type="ARBA" id="ARBA00023004"/>
    </source>
</evidence>
<dbReference type="NCBIfam" id="TIGR01783">
    <property type="entry name" value="TonB-siderophor"/>
    <property type="match status" value="1"/>
</dbReference>
<evidence type="ECO:0000256" key="10">
    <source>
        <dbReference type="ARBA" id="ARBA00023077"/>
    </source>
</evidence>
<feature type="domain" description="TonB-dependent receptor-like beta-barrel" evidence="18">
    <location>
        <begin position="298"/>
        <end position="703"/>
    </location>
</feature>
<dbReference type="CDD" id="cd01347">
    <property type="entry name" value="ligand_gated_channel"/>
    <property type="match status" value="1"/>
</dbReference>
<keyword evidence="7 17" id="KW-0732">Signal</keyword>
<feature type="short sequence motif" description="TonB C-terminal box" evidence="15">
    <location>
        <begin position="719"/>
        <end position="736"/>
    </location>
</feature>
<dbReference type="RefSeq" id="WP_188427272.1">
    <property type="nucleotide sequence ID" value="NZ_BMCH01000008.1"/>
</dbReference>
<accession>A0ABQ1MFK5</accession>
<dbReference type="Gene3D" id="2.170.130.10">
    <property type="entry name" value="TonB-dependent receptor, plug domain"/>
    <property type="match status" value="1"/>
</dbReference>
<evidence type="ECO:0000256" key="14">
    <source>
        <dbReference type="PROSITE-ProRule" id="PRU01360"/>
    </source>
</evidence>
<proteinExistence type="inferred from homology"/>
<keyword evidence="5" id="KW-0410">Iron transport</keyword>
<evidence type="ECO:0000259" key="18">
    <source>
        <dbReference type="Pfam" id="PF00593"/>
    </source>
</evidence>
<name>A0ABQ1MFK5_9PROT</name>
<dbReference type="InterPro" id="IPR000531">
    <property type="entry name" value="Beta-barrel_TonB"/>
</dbReference>
<organism evidence="20 21">
    <name type="scientific">Asaia siamensis</name>
    <dbReference type="NCBI Taxonomy" id="110479"/>
    <lineage>
        <taxon>Bacteria</taxon>
        <taxon>Pseudomonadati</taxon>
        <taxon>Pseudomonadota</taxon>
        <taxon>Alphaproteobacteria</taxon>
        <taxon>Acetobacterales</taxon>
        <taxon>Acetobacteraceae</taxon>
        <taxon>Asaia</taxon>
    </lineage>
</organism>
<dbReference type="Proteomes" id="UP000637769">
    <property type="component" value="Unassembled WGS sequence"/>
</dbReference>
<comment type="caution">
    <text evidence="20">The sequence shown here is derived from an EMBL/GenBank/DDBJ whole genome shotgun (WGS) entry which is preliminary data.</text>
</comment>
<evidence type="ECO:0000256" key="2">
    <source>
        <dbReference type="ARBA" id="ARBA00009810"/>
    </source>
</evidence>
<sequence length="736" mass="80284">MRPLRPFRSLLLAGLPLLSLPQAIAQDQGANDEYITAHGQSTGLNARPAIGGRLGLSLQHNPASIAVIDQKIISQRGYAQAEQAADFAPGVTSGGSPGNPAQLMMRGFSGNQILILRDGFYFGPTTMVNRPLNAFNLEAVEVLKGPSSVLYGQGAVGGTVDMRTRSPDPDHAHLDTLVSYGSFNTWNAGIGGSIPLSPTLAIRSDFSRTSSDGYVKGADPHSNDWTTTLLWHPSQNFSARLGMDYLTDELSTYYGAPLVPGSAVQEEARGLLHSSSGLVVSKTSLWRNYNVANPRASSVNATPTLHLNWIVNDWLTLHDKAYFSYAKRRWDNAETYSYIGSEGAVDASNAPIEPGRIGRDRFYVYQNQHQIGDTIDARFDSTFFGLKNRLVIGGDAYYLRFIRNRGFPDASYADSVSLTDPEGGALGNFAGEYPCRKSPTTLIDAGLFLEDTLSLTRTLRLVGGFRYDWLSLDRQNYNQNGQFNTATSFKGHYNPANFRIGPVYDILPNVSLYGVYTTAEDPPGSNLFLANKGQFSRLSHSRQGEIGVKASALSGRLVTTLSLFDIRRTRVLVQTGQDSVSTAGSQHSRGVEGQADWRLDRHWSLSGNVAYTDAHYGTFYPDAATDASGNQVPNVPAVTANLWAVWSSALDLPVDLGAGMRYVSARKGDFANTLSLKDYALVNVFAGWHIRRGFTLYGRIDNLANKHFVQWADTSYPSEVLIGAPRSFSISMQAGF</sequence>
<evidence type="ECO:0000256" key="15">
    <source>
        <dbReference type="PROSITE-ProRule" id="PRU10144"/>
    </source>
</evidence>
<comment type="similarity">
    <text evidence="2 14 16">Belongs to the TonB-dependent receptor family.</text>
</comment>
<dbReference type="InterPro" id="IPR010917">
    <property type="entry name" value="TonB_rcpt_CS"/>
</dbReference>
<keyword evidence="11 14" id="KW-0472">Membrane</keyword>
<keyword evidence="13 14" id="KW-0998">Cell outer membrane</keyword>
<evidence type="ECO:0000256" key="16">
    <source>
        <dbReference type="RuleBase" id="RU003357"/>
    </source>
</evidence>
<keyword evidence="8" id="KW-0408">Iron</keyword>
<feature type="signal peptide" evidence="17">
    <location>
        <begin position="1"/>
        <end position="25"/>
    </location>
</feature>
<dbReference type="Pfam" id="PF07715">
    <property type="entry name" value="Plug"/>
    <property type="match status" value="1"/>
</dbReference>
<dbReference type="PANTHER" id="PTHR32552:SF84">
    <property type="entry name" value="TONB-DEPENDENT RECEPTOR-RELATED"/>
    <property type="match status" value="1"/>
</dbReference>
<evidence type="ECO:0000256" key="3">
    <source>
        <dbReference type="ARBA" id="ARBA00022448"/>
    </source>
</evidence>
<dbReference type="PANTHER" id="PTHR32552">
    <property type="entry name" value="FERRICHROME IRON RECEPTOR-RELATED"/>
    <property type="match status" value="1"/>
</dbReference>
<keyword evidence="10 16" id="KW-0798">TonB box</keyword>
<dbReference type="EMBL" id="BMCH01000008">
    <property type="protein sequence ID" value="GGC39367.1"/>
    <property type="molecule type" value="Genomic_DNA"/>
</dbReference>
<dbReference type="PROSITE" id="PS01156">
    <property type="entry name" value="TONB_DEPENDENT_REC_2"/>
    <property type="match status" value="1"/>
</dbReference>
<dbReference type="SUPFAM" id="SSF56935">
    <property type="entry name" value="Porins"/>
    <property type="match status" value="1"/>
</dbReference>
<evidence type="ECO:0000256" key="12">
    <source>
        <dbReference type="ARBA" id="ARBA00023170"/>
    </source>
</evidence>
<evidence type="ECO:0000256" key="17">
    <source>
        <dbReference type="SAM" id="SignalP"/>
    </source>
</evidence>
<reference evidence="21" key="1">
    <citation type="journal article" date="2019" name="Int. J. Syst. Evol. Microbiol.">
        <title>The Global Catalogue of Microorganisms (GCM) 10K type strain sequencing project: providing services to taxonomists for standard genome sequencing and annotation.</title>
        <authorList>
            <consortium name="The Broad Institute Genomics Platform"/>
            <consortium name="The Broad Institute Genome Sequencing Center for Infectious Disease"/>
            <person name="Wu L."/>
            <person name="Ma J."/>
        </authorList>
    </citation>
    <scope>NUCLEOTIDE SEQUENCE [LARGE SCALE GENOMIC DNA]</scope>
    <source>
        <strain evidence="21">CCM 7132</strain>
    </source>
</reference>
<evidence type="ECO:0000256" key="13">
    <source>
        <dbReference type="ARBA" id="ARBA00023237"/>
    </source>
</evidence>
<keyword evidence="4 14" id="KW-1134">Transmembrane beta strand</keyword>
<evidence type="ECO:0000256" key="6">
    <source>
        <dbReference type="ARBA" id="ARBA00022692"/>
    </source>
</evidence>
<evidence type="ECO:0000256" key="5">
    <source>
        <dbReference type="ARBA" id="ARBA00022496"/>
    </source>
</evidence>
<evidence type="ECO:0000256" key="7">
    <source>
        <dbReference type="ARBA" id="ARBA00022729"/>
    </source>
</evidence>
<keyword evidence="12 20" id="KW-0675">Receptor</keyword>
<feature type="chain" id="PRO_5045708425" evidence="17">
    <location>
        <begin position="26"/>
        <end position="736"/>
    </location>
</feature>
<dbReference type="InterPro" id="IPR012910">
    <property type="entry name" value="Plug_dom"/>
</dbReference>
<dbReference type="Pfam" id="PF00593">
    <property type="entry name" value="TonB_dep_Rec_b-barrel"/>
    <property type="match status" value="1"/>
</dbReference>
<dbReference type="InterPro" id="IPR036942">
    <property type="entry name" value="Beta-barrel_TonB_sf"/>
</dbReference>
<dbReference type="PROSITE" id="PS52016">
    <property type="entry name" value="TONB_DEPENDENT_REC_3"/>
    <property type="match status" value="1"/>
</dbReference>
<dbReference type="InterPro" id="IPR010105">
    <property type="entry name" value="TonB_sidphr_rcpt"/>
</dbReference>